<dbReference type="InParanoid" id="S8G3N2"/>
<gene>
    <name evidence="1" type="ORF">FOMPIDRAFT_1045563</name>
</gene>
<organism evidence="1 2">
    <name type="scientific">Fomitopsis schrenkii</name>
    <name type="common">Brown rot fungus</name>
    <dbReference type="NCBI Taxonomy" id="2126942"/>
    <lineage>
        <taxon>Eukaryota</taxon>
        <taxon>Fungi</taxon>
        <taxon>Dikarya</taxon>
        <taxon>Basidiomycota</taxon>
        <taxon>Agaricomycotina</taxon>
        <taxon>Agaricomycetes</taxon>
        <taxon>Polyporales</taxon>
        <taxon>Fomitopsis</taxon>
    </lineage>
</organism>
<dbReference type="AlphaFoldDB" id="S8G3N2"/>
<name>S8G3N2_FOMSC</name>
<protein>
    <submittedName>
        <fullName evidence="1">Uncharacterized protein</fullName>
    </submittedName>
</protein>
<proteinExistence type="predicted"/>
<dbReference type="EMBL" id="KE504125">
    <property type="protein sequence ID" value="EPT04890.1"/>
    <property type="molecule type" value="Genomic_DNA"/>
</dbReference>
<dbReference type="HOGENOM" id="CLU_1294427_0_0_1"/>
<keyword evidence="2" id="KW-1185">Reference proteome</keyword>
<accession>S8G3N2</accession>
<evidence type="ECO:0000313" key="2">
    <source>
        <dbReference type="Proteomes" id="UP000015241"/>
    </source>
</evidence>
<sequence>MQKMVDLIQLTVSAQCFSGCWQDEAGKTLAVYWAYHKKNNKAADNKPQPLHSQYLDRDENVMRSMQKEDVEYIGLRPKPQEADVETVLIATQFLTSKHYSTYHERDGCHNLKLIPGLKNGKIINLDAAINPHEKKLYEDQEEDVNPEQELKNQERTGVLHLVEAWVPQGHKNGNLIPSADLTPPCEKAIHLKHYYKMTKSVVEKLGLMFKHGA</sequence>
<reference evidence="1 2" key="1">
    <citation type="journal article" date="2012" name="Science">
        <title>The Paleozoic origin of enzymatic lignin decomposition reconstructed from 31 fungal genomes.</title>
        <authorList>
            <person name="Floudas D."/>
            <person name="Binder M."/>
            <person name="Riley R."/>
            <person name="Barry K."/>
            <person name="Blanchette R.A."/>
            <person name="Henrissat B."/>
            <person name="Martinez A.T."/>
            <person name="Otillar R."/>
            <person name="Spatafora J.W."/>
            <person name="Yadav J.S."/>
            <person name="Aerts A."/>
            <person name="Benoit I."/>
            <person name="Boyd A."/>
            <person name="Carlson A."/>
            <person name="Copeland A."/>
            <person name="Coutinho P.M."/>
            <person name="de Vries R.P."/>
            <person name="Ferreira P."/>
            <person name="Findley K."/>
            <person name="Foster B."/>
            <person name="Gaskell J."/>
            <person name="Glotzer D."/>
            <person name="Gorecki P."/>
            <person name="Heitman J."/>
            <person name="Hesse C."/>
            <person name="Hori C."/>
            <person name="Igarashi K."/>
            <person name="Jurgens J.A."/>
            <person name="Kallen N."/>
            <person name="Kersten P."/>
            <person name="Kohler A."/>
            <person name="Kuees U."/>
            <person name="Kumar T.K.A."/>
            <person name="Kuo A."/>
            <person name="LaButti K."/>
            <person name="Larrondo L.F."/>
            <person name="Lindquist E."/>
            <person name="Ling A."/>
            <person name="Lombard V."/>
            <person name="Lucas S."/>
            <person name="Lundell T."/>
            <person name="Martin R."/>
            <person name="McLaughlin D.J."/>
            <person name="Morgenstern I."/>
            <person name="Morin E."/>
            <person name="Murat C."/>
            <person name="Nagy L.G."/>
            <person name="Nolan M."/>
            <person name="Ohm R.A."/>
            <person name="Patyshakuliyeva A."/>
            <person name="Rokas A."/>
            <person name="Ruiz-Duenas F.J."/>
            <person name="Sabat G."/>
            <person name="Salamov A."/>
            <person name="Samejima M."/>
            <person name="Schmutz J."/>
            <person name="Slot J.C."/>
            <person name="St John F."/>
            <person name="Stenlid J."/>
            <person name="Sun H."/>
            <person name="Sun S."/>
            <person name="Syed K."/>
            <person name="Tsang A."/>
            <person name="Wiebenga A."/>
            <person name="Young D."/>
            <person name="Pisabarro A."/>
            <person name="Eastwood D.C."/>
            <person name="Martin F."/>
            <person name="Cullen D."/>
            <person name="Grigoriev I.V."/>
            <person name="Hibbett D.S."/>
        </authorList>
    </citation>
    <scope>NUCLEOTIDE SEQUENCE</scope>
    <source>
        <strain evidence="2">FP-58527</strain>
    </source>
</reference>
<evidence type="ECO:0000313" key="1">
    <source>
        <dbReference type="EMBL" id="EPT04890.1"/>
    </source>
</evidence>
<dbReference type="OrthoDB" id="2658103at2759"/>
<dbReference type="Proteomes" id="UP000015241">
    <property type="component" value="Unassembled WGS sequence"/>
</dbReference>